<dbReference type="PROSITE" id="PS00374">
    <property type="entry name" value="MGMT"/>
    <property type="match status" value="1"/>
</dbReference>
<evidence type="ECO:0000256" key="3">
    <source>
        <dbReference type="ARBA" id="ARBA00022679"/>
    </source>
</evidence>
<evidence type="ECO:0000313" key="8">
    <source>
        <dbReference type="EMBL" id="TDH35037.1"/>
    </source>
</evidence>
<evidence type="ECO:0000256" key="1">
    <source>
        <dbReference type="ARBA" id="ARBA00001286"/>
    </source>
</evidence>
<dbReference type="InterPro" id="IPR036631">
    <property type="entry name" value="MGMT_N_sf"/>
</dbReference>
<dbReference type="InterPro" id="IPR036217">
    <property type="entry name" value="MethylDNA_cys_MeTrfase_DNAb"/>
</dbReference>
<dbReference type="GO" id="GO:0032259">
    <property type="term" value="P:methylation"/>
    <property type="evidence" value="ECO:0007669"/>
    <property type="project" value="UniProtKB-KW"/>
</dbReference>
<dbReference type="InterPro" id="IPR036388">
    <property type="entry name" value="WH-like_DNA-bd_sf"/>
</dbReference>
<dbReference type="InterPro" id="IPR001497">
    <property type="entry name" value="MethylDNA_cys_MeTrfase_AS"/>
</dbReference>
<dbReference type="OrthoDB" id="9802228at2"/>
<evidence type="ECO:0000313" key="9">
    <source>
        <dbReference type="Proteomes" id="UP000295131"/>
    </source>
</evidence>
<dbReference type="Proteomes" id="UP000295131">
    <property type="component" value="Unassembled WGS sequence"/>
</dbReference>
<keyword evidence="9" id="KW-1185">Reference proteome</keyword>
<dbReference type="Gene3D" id="1.10.10.10">
    <property type="entry name" value="Winged helix-like DNA-binding domain superfamily/Winged helix DNA-binding domain"/>
    <property type="match status" value="1"/>
</dbReference>
<sequence>MRSFSADHRHLFETDFGLCEIGWTDAGISDFRLPTDDPDMDRSRMMRQSSQPPRFIVESTRAVRNYFAGIRTDFADVPVDLSGLGDFERDILLATRRIGWGDVSSYGVLARELTGDVGVSRAVGQALGRNPVPLIIPCHRVLAADGAIGGFSAPGGTVTKLRMLEIEGALAKSPVLAQRSFGF</sequence>
<dbReference type="SUPFAM" id="SSF53155">
    <property type="entry name" value="Methylated DNA-protein cysteine methyltransferase domain"/>
    <property type="match status" value="1"/>
</dbReference>
<dbReference type="PANTHER" id="PTHR10815">
    <property type="entry name" value="METHYLATED-DNA--PROTEIN-CYSTEINE METHYLTRANSFERASE"/>
    <property type="match status" value="1"/>
</dbReference>
<proteinExistence type="predicted"/>
<feature type="domain" description="Methylated-DNA-[protein]-cysteine S-methyltransferase DNA binding" evidence="7">
    <location>
        <begin position="86"/>
        <end position="169"/>
    </location>
</feature>
<dbReference type="GO" id="GO:0003908">
    <property type="term" value="F:methylated-DNA-[protein]-cysteine S-methyltransferase activity"/>
    <property type="evidence" value="ECO:0007669"/>
    <property type="project" value="UniProtKB-EC"/>
</dbReference>
<dbReference type="GO" id="GO:0006281">
    <property type="term" value="P:DNA repair"/>
    <property type="evidence" value="ECO:0007669"/>
    <property type="project" value="UniProtKB-KW"/>
</dbReference>
<reference evidence="8 9" key="1">
    <citation type="journal article" date="2013" name="Int. J. Syst. Evol. Microbiol.">
        <title>Hoeflea suaedae sp. nov., an endophytic bacterium isolated from the root of the halophyte Suaeda maritima.</title>
        <authorList>
            <person name="Chung E.J."/>
            <person name="Park J.A."/>
            <person name="Pramanik P."/>
            <person name="Bibi F."/>
            <person name="Jeon C.O."/>
            <person name="Chung Y.R."/>
        </authorList>
    </citation>
    <scope>NUCLEOTIDE SEQUENCE [LARGE SCALE GENOMIC DNA]</scope>
    <source>
        <strain evidence="8 9">YC6898</strain>
    </source>
</reference>
<evidence type="ECO:0000256" key="4">
    <source>
        <dbReference type="ARBA" id="ARBA00022763"/>
    </source>
</evidence>
<evidence type="ECO:0000259" key="7">
    <source>
        <dbReference type="Pfam" id="PF01035"/>
    </source>
</evidence>
<dbReference type="Pfam" id="PF01035">
    <property type="entry name" value="DNA_binding_1"/>
    <property type="match status" value="1"/>
</dbReference>
<comment type="catalytic activity">
    <reaction evidence="6">
        <text>a 6-O-methyl-2'-deoxyguanosine in DNA + L-cysteinyl-[protein] = S-methyl-L-cysteinyl-[protein] + a 2'-deoxyguanosine in DNA</text>
        <dbReference type="Rhea" id="RHEA:24000"/>
        <dbReference type="Rhea" id="RHEA-COMP:10131"/>
        <dbReference type="Rhea" id="RHEA-COMP:10132"/>
        <dbReference type="Rhea" id="RHEA-COMP:11367"/>
        <dbReference type="Rhea" id="RHEA-COMP:11368"/>
        <dbReference type="ChEBI" id="CHEBI:29950"/>
        <dbReference type="ChEBI" id="CHEBI:82612"/>
        <dbReference type="ChEBI" id="CHEBI:85445"/>
        <dbReference type="ChEBI" id="CHEBI:85448"/>
        <dbReference type="EC" id="2.1.1.63"/>
    </reaction>
</comment>
<comment type="catalytic activity">
    <reaction evidence="1">
        <text>a 4-O-methyl-thymidine in DNA + L-cysteinyl-[protein] = a thymidine in DNA + S-methyl-L-cysteinyl-[protein]</text>
        <dbReference type="Rhea" id="RHEA:53428"/>
        <dbReference type="Rhea" id="RHEA-COMP:10131"/>
        <dbReference type="Rhea" id="RHEA-COMP:10132"/>
        <dbReference type="Rhea" id="RHEA-COMP:13555"/>
        <dbReference type="Rhea" id="RHEA-COMP:13556"/>
        <dbReference type="ChEBI" id="CHEBI:29950"/>
        <dbReference type="ChEBI" id="CHEBI:82612"/>
        <dbReference type="ChEBI" id="CHEBI:137386"/>
        <dbReference type="ChEBI" id="CHEBI:137387"/>
        <dbReference type="EC" id="2.1.1.63"/>
    </reaction>
</comment>
<dbReference type="PANTHER" id="PTHR10815:SF5">
    <property type="entry name" value="METHYLATED-DNA--PROTEIN-CYSTEINE METHYLTRANSFERASE"/>
    <property type="match status" value="1"/>
</dbReference>
<name>A0A4R5PII1_9HYPH</name>
<keyword evidence="5" id="KW-0234">DNA repair</keyword>
<gene>
    <name evidence="8" type="ORF">E2A64_15065</name>
</gene>
<evidence type="ECO:0000256" key="2">
    <source>
        <dbReference type="ARBA" id="ARBA00022603"/>
    </source>
</evidence>
<dbReference type="SUPFAM" id="SSF46767">
    <property type="entry name" value="Methylated DNA-protein cysteine methyltransferase, C-terminal domain"/>
    <property type="match status" value="1"/>
</dbReference>
<dbReference type="AlphaFoldDB" id="A0A4R5PII1"/>
<dbReference type="RefSeq" id="WP_133285322.1">
    <property type="nucleotide sequence ID" value="NZ_SMSI01000003.1"/>
</dbReference>
<keyword evidence="4" id="KW-0227">DNA damage</keyword>
<accession>A0A4R5PII1</accession>
<comment type="caution">
    <text evidence="8">The sequence shown here is derived from an EMBL/GenBank/DDBJ whole genome shotgun (WGS) entry which is preliminary data.</text>
</comment>
<evidence type="ECO:0000256" key="6">
    <source>
        <dbReference type="ARBA" id="ARBA00049348"/>
    </source>
</evidence>
<keyword evidence="3 8" id="KW-0808">Transferase</keyword>
<evidence type="ECO:0000256" key="5">
    <source>
        <dbReference type="ARBA" id="ARBA00023204"/>
    </source>
</evidence>
<keyword evidence="2 8" id="KW-0489">Methyltransferase</keyword>
<protein>
    <submittedName>
        <fullName evidence="8">Methylated-DNA--[protein]-cysteine S-methyltransferase</fullName>
    </submittedName>
</protein>
<organism evidence="8 9">
    <name type="scientific">Pseudohoeflea suaedae</name>
    <dbReference type="NCBI Taxonomy" id="877384"/>
    <lineage>
        <taxon>Bacteria</taxon>
        <taxon>Pseudomonadati</taxon>
        <taxon>Pseudomonadota</taxon>
        <taxon>Alphaproteobacteria</taxon>
        <taxon>Hyphomicrobiales</taxon>
        <taxon>Rhizobiaceae</taxon>
        <taxon>Pseudohoeflea</taxon>
    </lineage>
</organism>
<dbReference type="NCBIfam" id="TIGR00589">
    <property type="entry name" value="ogt"/>
    <property type="match status" value="1"/>
</dbReference>
<dbReference type="CDD" id="cd06445">
    <property type="entry name" value="ATase"/>
    <property type="match status" value="1"/>
</dbReference>
<dbReference type="EMBL" id="SMSI01000003">
    <property type="protein sequence ID" value="TDH35037.1"/>
    <property type="molecule type" value="Genomic_DNA"/>
</dbReference>
<dbReference type="InterPro" id="IPR014048">
    <property type="entry name" value="MethylDNA_cys_MeTrfase_DNA-bd"/>
</dbReference>